<dbReference type="PANTHER" id="PTHR12715">
    <property type="entry name" value="TRANSPORTER, DRUG/METABOLITE EXPORTER FAMILY"/>
    <property type="match status" value="1"/>
</dbReference>
<evidence type="ECO:0000256" key="1">
    <source>
        <dbReference type="SAM" id="Phobius"/>
    </source>
</evidence>
<feature type="transmembrane region" description="Helical" evidence="1">
    <location>
        <begin position="214"/>
        <end position="234"/>
    </location>
</feature>
<dbReference type="InterPro" id="IPR000620">
    <property type="entry name" value="EamA_dom"/>
</dbReference>
<dbReference type="AlphaFoldDB" id="A0A5E7FM01"/>
<dbReference type="SUPFAM" id="SSF103481">
    <property type="entry name" value="Multidrug resistance efflux transporter EmrE"/>
    <property type="match status" value="2"/>
</dbReference>
<feature type="transmembrane region" description="Helical" evidence="1">
    <location>
        <begin position="68"/>
        <end position="86"/>
    </location>
</feature>
<feature type="transmembrane region" description="Helical" evidence="1">
    <location>
        <begin position="39"/>
        <end position="61"/>
    </location>
</feature>
<dbReference type="EMBL" id="CABVHY010000040">
    <property type="protein sequence ID" value="VVO40265.1"/>
    <property type="molecule type" value="Genomic_DNA"/>
</dbReference>
<dbReference type="PANTHER" id="PTHR12715:SF4">
    <property type="entry name" value="EAMA DOMAIN-CONTAINING PROTEIN"/>
    <property type="match status" value="1"/>
</dbReference>
<reference evidence="3 4" key="1">
    <citation type="submission" date="2019-09" db="EMBL/GenBank/DDBJ databases">
        <authorList>
            <person name="Chandra G."/>
            <person name="Truman W A."/>
        </authorList>
    </citation>
    <scope>NUCLEOTIDE SEQUENCE [LARGE SCALE GENOMIC DNA]</scope>
    <source>
        <strain evidence="3">PS723</strain>
    </source>
</reference>
<name>A0A5E7FM01_PSEFL</name>
<organism evidence="3 4">
    <name type="scientific">Pseudomonas fluorescens</name>
    <dbReference type="NCBI Taxonomy" id="294"/>
    <lineage>
        <taxon>Bacteria</taxon>
        <taxon>Pseudomonadati</taxon>
        <taxon>Pseudomonadota</taxon>
        <taxon>Gammaproteobacteria</taxon>
        <taxon>Pseudomonadales</taxon>
        <taxon>Pseudomonadaceae</taxon>
        <taxon>Pseudomonas</taxon>
    </lineage>
</organism>
<proteinExistence type="predicted"/>
<dbReference type="Proteomes" id="UP000379480">
    <property type="component" value="Unassembled WGS sequence"/>
</dbReference>
<evidence type="ECO:0000313" key="3">
    <source>
        <dbReference type="EMBL" id="VVO40265.1"/>
    </source>
</evidence>
<feature type="transmembrane region" description="Helical" evidence="1">
    <location>
        <begin position="124"/>
        <end position="145"/>
    </location>
</feature>
<feature type="domain" description="EamA" evidence="2">
    <location>
        <begin position="10"/>
        <end position="140"/>
    </location>
</feature>
<dbReference type="RefSeq" id="WP_150806971.1">
    <property type="nucleotide sequence ID" value="NZ_CABVHY010000040.1"/>
</dbReference>
<accession>A0A5E7FM01</accession>
<feature type="domain" description="EamA" evidence="2">
    <location>
        <begin position="154"/>
        <end position="285"/>
    </location>
</feature>
<gene>
    <name evidence="3" type="primary">eamA_1</name>
    <name evidence="3" type="ORF">PS723_05765</name>
</gene>
<feature type="transmembrane region" description="Helical" evidence="1">
    <location>
        <begin position="181"/>
        <end position="202"/>
    </location>
</feature>
<feature type="transmembrane region" description="Helical" evidence="1">
    <location>
        <begin position="151"/>
        <end position="169"/>
    </location>
</feature>
<dbReference type="OrthoDB" id="9809509at2"/>
<dbReference type="Gene3D" id="1.10.3730.20">
    <property type="match status" value="2"/>
</dbReference>
<feature type="transmembrane region" description="Helical" evidence="1">
    <location>
        <begin position="7"/>
        <end position="27"/>
    </location>
</feature>
<dbReference type="GO" id="GO:0016020">
    <property type="term" value="C:membrane"/>
    <property type="evidence" value="ECO:0007669"/>
    <property type="project" value="InterPro"/>
</dbReference>
<feature type="transmembrane region" description="Helical" evidence="1">
    <location>
        <begin position="246"/>
        <end position="262"/>
    </location>
</feature>
<sequence length="298" mass="32227">MSGCPPVKVVVAAMFVILCWAYSPIGIRIGLQAYEPGHLALLRFLIASAFMAIVALFMGISLPRLRDLTLLVILGFFAVSLHHLALNFGQRGVSAGAASVLAQSTPLFSTLLAHFIFKDRVSPWRWACVLLGMLGAIVVVTGDHGFGSVDAHGLLILLAALSWSIYFTLQKRHSHRYNGLTLVCYTVWSGTALLLIYLPGLASEIARAPMKVDLAVVILGIFPSALAYLAWAYVLTHLDLTRASMMLYLIPPTAMLMAAFVLGERPSMLVVLGATIILVSVLALNLERERLAVSVGRT</sequence>
<evidence type="ECO:0000259" key="2">
    <source>
        <dbReference type="Pfam" id="PF00892"/>
    </source>
</evidence>
<dbReference type="InterPro" id="IPR037185">
    <property type="entry name" value="EmrE-like"/>
</dbReference>
<dbReference type="Pfam" id="PF00892">
    <property type="entry name" value="EamA"/>
    <property type="match status" value="2"/>
</dbReference>
<dbReference type="InterPro" id="IPR052756">
    <property type="entry name" value="Alkyne_AA_exporter"/>
</dbReference>
<evidence type="ECO:0000313" key="4">
    <source>
        <dbReference type="Proteomes" id="UP000379480"/>
    </source>
</evidence>
<protein>
    <submittedName>
        <fullName evidence="3">Putative amino-acid metabolite efflux pump</fullName>
    </submittedName>
</protein>
<feature type="transmembrane region" description="Helical" evidence="1">
    <location>
        <begin position="92"/>
        <end position="117"/>
    </location>
</feature>
<keyword evidence="1" id="KW-1133">Transmembrane helix</keyword>
<keyword evidence="1" id="KW-0812">Transmembrane</keyword>
<feature type="transmembrane region" description="Helical" evidence="1">
    <location>
        <begin position="268"/>
        <end position="286"/>
    </location>
</feature>
<keyword evidence="1" id="KW-0472">Membrane</keyword>